<reference evidence="1 2" key="1">
    <citation type="journal article" date="2019" name="Sci. Rep.">
        <title>Orb-weaving spider Araneus ventricosus genome elucidates the spidroin gene catalogue.</title>
        <authorList>
            <person name="Kono N."/>
            <person name="Nakamura H."/>
            <person name="Ohtoshi R."/>
            <person name="Moran D.A.P."/>
            <person name="Shinohara A."/>
            <person name="Yoshida Y."/>
            <person name="Fujiwara M."/>
            <person name="Mori M."/>
            <person name="Tomita M."/>
            <person name="Arakawa K."/>
        </authorList>
    </citation>
    <scope>NUCLEOTIDE SEQUENCE [LARGE SCALE GENOMIC DNA]</scope>
</reference>
<name>A0A4Y2IJF9_ARAVE</name>
<dbReference type="EMBL" id="BGPR01002715">
    <property type="protein sequence ID" value="GBM77858.1"/>
    <property type="molecule type" value="Genomic_DNA"/>
</dbReference>
<proteinExistence type="predicted"/>
<dbReference type="AlphaFoldDB" id="A0A4Y2IJF9"/>
<sequence>MVSFTAVHLRRRGFIACPNSTRRTVPTAHTQSTTALRSPSVDSLPLMSEHLPTFLRNVQAIPQTLEQQRFFVSPRREIRSISSKEPRNTDHGNGDLRLIYRRGIAKNRCCGEV</sequence>
<keyword evidence="2" id="KW-1185">Reference proteome</keyword>
<dbReference type="Proteomes" id="UP000499080">
    <property type="component" value="Unassembled WGS sequence"/>
</dbReference>
<protein>
    <submittedName>
        <fullName evidence="1">Uncharacterized protein</fullName>
    </submittedName>
</protein>
<comment type="caution">
    <text evidence="1">The sequence shown here is derived from an EMBL/GenBank/DDBJ whole genome shotgun (WGS) entry which is preliminary data.</text>
</comment>
<evidence type="ECO:0000313" key="2">
    <source>
        <dbReference type="Proteomes" id="UP000499080"/>
    </source>
</evidence>
<accession>A0A4Y2IJF9</accession>
<evidence type="ECO:0000313" key="1">
    <source>
        <dbReference type="EMBL" id="GBM77858.1"/>
    </source>
</evidence>
<gene>
    <name evidence="1" type="ORF">AVEN_24610_1</name>
</gene>
<organism evidence="1 2">
    <name type="scientific">Araneus ventricosus</name>
    <name type="common">Orbweaver spider</name>
    <name type="synonym">Epeira ventricosa</name>
    <dbReference type="NCBI Taxonomy" id="182803"/>
    <lineage>
        <taxon>Eukaryota</taxon>
        <taxon>Metazoa</taxon>
        <taxon>Ecdysozoa</taxon>
        <taxon>Arthropoda</taxon>
        <taxon>Chelicerata</taxon>
        <taxon>Arachnida</taxon>
        <taxon>Araneae</taxon>
        <taxon>Araneomorphae</taxon>
        <taxon>Entelegynae</taxon>
        <taxon>Araneoidea</taxon>
        <taxon>Araneidae</taxon>
        <taxon>Araneus</taxon>
    </lineage>
</organism>